<accession>A0A6J0NEX9</accession>
<dbReference type="AlphaFoldDB" id="A0A6J0NEX9"/>
<protein>
    <submittedName>
        <fullName evidence="3">Defensin-like protein 292</fullName>
    </submittedName>
</protein>
<dbReference type="KEGG" id="rsz:108853484"/>
<proteinExistence type="predicted"/>
<gene>
    <name evidence="3" type="primary">LOC108853484</name>
</gene>
<keyword evidence="2" id="KW-1185">Reference proteome</keyword>
<evidence type="ECO:0000256" key="1">
    <source>
        <dbReference type="SAM" id="SignalP"/>
    </source>
</evidence>
<organism evidence="2 3">
    <name type="scientific">Raphanus sativus</name>
    <name type="common">Radish</name>
    <name type="synonym">Raphanus raphanistrum var. sativus</name>
    <dbReference type="NCBI Taxonomy" id="3726"/>
    <lineage>
        <taxon>Eukaryota</taxon>
        <taxon>Viridiplantae</taxon>
        <taxon>Streptophyta</taxon>
        <taxon>Embryophyta</taxon>
        <taxon>Tracheophyta</taxon>
        <taxon>Spermatophyta</taxon>
        <taxon>Magnoliopsida</taxon>
        <taxon>eudicotyledons</taxon>
        <taxon>Gunneridae</taxon>
        <taxon>Pentapetalae</taxon>
        <taxon>rosids</taxon>
        <taxon>malvids</taxon>
        <taxon>Brassicales</taxon>
        <taxon>Brassicaceae</taxon>
        <taxon>Brassiceae</taxon>
        <taxon>Raphanus</taxon>
    </lineage>
</organism>
<evidence type="ECO:0000313" key="2">
    <source>
        <dbReference type="Proteomes" id="UP000504610"/>
    </source>
</evidence>
<keyword evidence="1" id="KW-0732">Signal</keyword>
<dbReference type="Proteomes" id="UP000504610">
    <property type="component" value="Chromosome 4"/>
</dbReference>
<dbReference type="OrthoDB" id="1020638at2759"/>
<reference evidence="2" key="1">
    <citation type="journal article" date="2019" name="Database">
        <title>The radish genome database (RadishGD): an integrated information resource for radish genomics.</title>
        <authorList>
            <person name="Yu H.J."/>
            <person name="Baek S."/>
            <person name="Lee Y.J."/>
            <person name="Cho A."/>
            <person name="Mun J.H."/>
        </authorList>
    </citation>
    <scope>NUCLEOTIDE SEQUENCE [LARGE SCALE GENOMIC DNA]</scope>
    <source>
        <strain evidence="2">cv. WK10039</strain>
    </source>
</reference>
<dbReference type="GeneID" id="108853484"/>
<reference evidence="3" key="2">
    <citation type="submission" date="2025-08" db="UniProtKB">
        <authorList>
            <consortium name="RefSeq"/>
        </authorList>
    </citation>
    <scope>IDENTIFICATION</scope>
    <source>
        <tissue evidence="3">Leaf</tissue>
    </source>
</reference>
<dbReference type="RefSeq" id="XP_018482398.2">
    <property type="nucleotide sequence ID" value="XM_018626896.2"/>
</dbReference>
<name>A0A6J0NEX9_RAPSA</name>
<feature type="signal peptide" evidence="1">
    <location>
        <begin position="1"/>
        <end position="29"/>
    </location>
</feature>
<evidence type="ECO:0000313" key="3">
    <source>
        <dbReference type="RefSeq" id="XP_018482398.2"/>
    </source>
</evidence>
<sequence>MAARSTSALFLSCMVSCVFMLLVTNVIKAEGGSKLPVCGNREGCGGIWCKDPKRPGKGKCITWTCDLQEDCKKIVICGGGLPGPFCMEGLCTC</sequence>
<feature type="chain" id="PRO_5040871689" evidence="1">
    <location>
        <begin position="30"/>
        <end position="93"/>
    </location>
</feature>